<gene>
    <name evidence="2" type="ORF">CIK84_03045</name>
</gene>
<dbReference type="PROSITE" id="PS50011">
    <property type="entry name" value="PROTEIN_KINASE_DOM"/>
    <property type="match status" value="1"/>
</dbReference>
<evidence type="ECO:0000259" key="1">
    <source>
        <dbReference type="PROSITE" id="PS50011"/>
    </source>
</evidence>
<dbReference type="GO" id="GO:0004674">
    <property type="term" value="F:protein serine/threonine kinase activity"/>
    <property type="evidence" value="ECO:0007669"/>
    <property type="project" value="TreeGrafter"/>
</dbReference>
<dbReference type="Gene3D" id="1.10.510.10">
    <property type="entry name" value="Transferase(Phosphotransferase) domain 1"/>
    <property type="match status" value="1"/>
</dbReference>
<organism evidence="2 3">
    <name type="scientific">Glutamicibacter arilaitensis</name>
    <dbReference type="NCBI Taxonomy" id="256701"/>
    <lineage>
        <taxon>Bacteria</taxon>
        <taxon>Bacillati</taxon>
        <taxon>Actinomycetota</taxon>
        <taxon>Actinomycetes</taxon>
        <taxon>Micrococcales</taxon>
        <taxon>Micrococcaceae</taxon>
        <taxon>Glutamicibacter</taxon>
    </lineage>
</organism>
<evidence type="ECO:0000313" key="2">
    <source>
        <dbReference type="EMBL" id="PMQ20599.1"/>
    </source>
</evidence>
<dbReference type="Proteomes" id="UP000235739">
    <property type="component" value="Unassembled WGS sequence"/>
</dbReference>
<dbReference type="InterPro" id="IPR011009">
    <property type="entry name" value="Kinase-like_dom_sf"/>
</dbReference>
<comment type="caution">
    <text evidence="2">The sequence shown here is derived from an EMBL/GenBank/DDBJ whole genome shotgun (WGS) entry which is preliminary data.</text>
</comment>
<dbReference type="GO" id="GO:0005524">
    <property type="term" value="F:ATP binding"/>
    <property type="evidence" value="ECO:0007669"/>
    <property type="project" value="InterPro"/>
</dbReference>
<protein>
    <recommendedName>
        <fullName evidence="1">Protein kinase domain-containing protein</fullName>
    </recommendedName>
</protein>
<reference evidence="2 3" key="1">
    <citation type="journal article" date="2017" name="Elife">
        <title>Extensive horizontal gene transfer in cheese-associated bacteria.</title>
        <authorList>
            <person name="Bonham K.S."/>
            <person name="Wolfe B.E."/>
            <person name="Dutton R.J."/>
        </authorList>
    </citation>
    <scope>NUCLEOTIDE SEQUENCE [LARGE SCALE GENOMIC DNA]</scope>
    <source>
        <strain evidence="2 3">JB182</strain>
    </source>
</reference>
<evidence type="ECO:0000313" key="3">
    <source>
        <dbReference type="Proteomes" id="UP000235739"/>
    </source>
</evidence>
<dbReference type="InterPro" id="IPR000719">
    <property type="entry name" value="Prot_kinase_dom"/>
</dbReference>
<name>A0A2N7S380_9MICC</name>
<dbReference type="AlphaFoldDB" id="A0A2N7S380"/>
<dbReference type="Pfam" id="PF00069">
    <property type="entry name" value="Pkinase"/>
    <property type="match status" value="1"/>
</dbReference>
<sequence length="514" mass="55713">MQFLIFGYNGHMDESTNVLAWPTSPGHVTVKPLSAKSPCKVWLIRRESDQSYLTLKLSLTIENVVSMRQEQITQSRKYVVDFYGTLMTQLGEGLIMEYCPGGSLAELVANRSAFALGECVTALAPIAQTLSVMHAQGQRHGDLSPANILLTAKGMPKIIDFQESASDQQVLSGSGTPGFMAPEMQAGTREGQTGEQDVFSLGACLWFLLSGRVPEEELMRPPASVMFPGLPTIIHELLIDSLNPDPQARPTADQFARTLFASCPAEPIRWEGHIAAEATHLMETIHPANEQHAARNRLKHRKDPAASKGSAVSHEAWQIHRLRRTPGAVKLAGTGVLGLAVILGSFLGVNHFRAALATETSATPAPAPAAPSCRIEDGAQMPACALNQDTVISAFLALTGERDDAMGKLAGEKLKGLYAEGAEQLQRDLETIAQLQKMGLGIDHLRTKLEDVSITARGQGDSVILSATSTQSEYRYVDAHGETIHTVQAAPPQRIEVELVLVQEQWKIGKVLRR</sequence>
<accession>A0A2N7S380</accession>
<dbReference type="EMBL" id="PNQX01000001">
    <property type="protein sequence ID" value="PMQ20599.1"/>
    <property type="molecule type" value="Genomic_DNA"/>
</dbReference>
<dbReference type="PANTHER" id="PTHR44329:SF289">
    <property type="entry name" value="SERINE_THREONINE-PROTEIN KINASE VIK"/>
    <property type="match status" value="1"/>
</dbReference>
<proteinExistence type="predicted"/>
<dbReference type="SUPFAM" id="SSF56112">
    <property type="entry name" value="Protein kinase-like (PK-like)"/>
    <property type="match status" value="1"/>
</dbReference>
<dbReference type="InterPro" id="IPR051681">
    <property type="entry name" value="Ser/Thr_Kinases-Pseudokinases"/>
</dbReference>
<feature type="domain" description="Protein kinase" evidence="1">
    <location>
        <begin position="1"/>
        <end position="261"/>
    </location>
</feature>
<dbReference type="PANTHER" id="PTHR44329">
    <property type="entry name" value="SERINE/THREONINE-PROTEIN KINASE TNNI3K-RELATED"/>
    <property type="match status" value="1"/>
</dbReference>